<evidence type="ECO:0000256" key="2">
    <source>
        <dbReference type="ARBA" id="ARBA00004117"/>
    </source>
</evidence>
<keyword evidence="11" id="KW-0998">Cell outer membrane</keyword>
<protein>
    <submittedName>
        <fullName evidence="14">Flagellar basal body L-ring protein FlgH</fullName>
    </submittedName>
</protein>
<keyword evidence="15" id="KW-1185">Reference proteome</keyword>
<reference evidence="14 15" key="1">
    <citation type="submission" date="2019-01" db="EMBL/GenBank/DDBJ databases">
        <authorList>
            <person name="Chen W.-M."/>
        </authorList>
    </citation>
    <scope>NUCLEOTIDE SEQUENCE [LARGE SCALE GENOMIC DNA]</scope>
    <source>
        <strain evidence="14 15">KYPC3</strain>
    </source>
</reference>
<dbReference type="PANTHER" id="PTHR34933:SF1">
    <property type="entry name" value="FLAGELLAR L-RING PROTEIN"/>
    <property type="match status" value="1"/>
</dbReference>
<dbReference type="GO" id="GO:0003774">
    <property type="term" value="F:cytoskeletal motor activity"/>
    <property type="evidence" value="ECO:0007669"/>
    <property type="project" value="InterPro"/>
</dbReference>
<organism evidence="14 15">
    <name type="scientific">Rheinheimera riviphila</name>
    <dbReference type="NCBI Taxonomy" id="1834037"/>
    <lineage>
        <taxon>Bacteria</taxon>
        <taxon>Pseudomonadati</taxon>
        <taxon>Pseudomonadota</taxon>
        <taxon>Gammaproteobacteria</taxon>
        <taxon>Chromatiales</taxon>
        <taxon>Chromatiaceae</taxon>
        <taxon>Rheinheimera</taxon>
    </lineage>
</organism>
<sequence>MTAKSIWIASLVLAATSLQPSFGNSLFNEASYKPLVADKRAGEIGDTVTILVMESAQAKSSAGNSTESSSGMQVNARSPQGQWPYGVGVAATSGGDAAINRNGFVKAQITAVVQSRDANGNLEVMGNQEITIDGEVQSMEVRGWIRPNDISANNVVPSFRLFNARIRFEGEGSMSENQKSGFFSRVVNWLGL</sequence>
<keyword evidence="14" id="KW-0282">Flagellum</keyword>
<comment type="subunit">
    <text evidence="6">The basal body constitutes a major portion of the flagellar organelle and consists of four rings (L,P,S, and M) mounted on a central rod.</text>
</comment>
<comment type="similarity">
    <text evidence="5">Belongs to the FlgH family.</text>
</comment>
<comment type="caution">
    <text evidence="14">The sequence shown here is derived from an EMBL/GenBank/DDBJ whole genome shotgun (WGS) entry which is preliminary data.</text>
</comment>
<dbReference type="RefSeq" id="WP_127699347.1">
    <property type="nucleotide sequence ID" value="NZ_SACS01000012.1"/>
</dbReference>
<keyword evidence="12" id="KW-0449">Lipoprotein</keyword>
<feature type="compositionally biased region" description="Low complexity" evidence="13">
    <location>
        <begin position="60"/>
        <end position="70"/>
    </location>
</feature>
<keyword evidence="8" id="KW-0472">Membrane</keyword>
<dbReference type="AlphaFoldDB" id="A0A437QRB3"/>
<dbReference type="InterPro" id="IPR000527">
    <property type="entry name" value="Flag_Lring"/>
</dbReference>
<evidence type="ECO:0000313" key="14">
    <source>
        <dbReference type="EMBL" id="RVU37051.1"/>
    </source>
</evidence>
<evidence type="ECO:0000256" key="9">
    <source>
        <dbReference type="ARBA" id="ARBA00023139"/>
    </source>
</evidence>
<evidence type="ECO:0000256" key="5">
    <source>
        <dbReference type="ARBA" id="ARBA00006929"/>
    </source>
</evidence>
<feature type="region of interest" description="Disordered" evidence="13">
    <location>
        <begin position="59"/>
        <end position="78"/>
    </location>
</feature>
<keyword evidence="14" id="KW-0969">Cilium</keyword>
<evidence type="ECO:0000256" key="3">
    <source>
        <dbReference type="ARBA" id="ARBA00004442"/>
    </source>
</evidence>
<evidence type="ECO:0000256" key="13">
    <source>
        <dbReference type="SAM" id="MobiDB-lite"/>
    </source>
</evidence>
<gene>
    <name evidence="14" type="ORF">EOE67_12130</name>
</gene>
<dbReference type="GO" id="GO:0009427">
    <property type="term" value="C:bacterial-type flagellum basal body, distal rod, L ring"/>
    <property type="evidence" value="ECO:0007669"/>
    <property type="project" value="InterPro"/>
</dbReference>
<evidence type="ECO:0000256" key="10">
    <source>
        <dbReference type="ARBA" id="ARBA00023143"/>
    </source>
</evidence>
<evidence type="ECO:0000256" key="4">
    <source>
        <dbReference type="ARBA" id="ARBA00004635"/>
    </source>
</evidence>
<dbReference type="OrthoDB" id="9789463at2"/>
<evidence type="ECO:0000256" key="7">
    <source>
        <dbReference type="ARBA" id="ARBA00022729"/>
    </source>
</evidence>
<evidence type="ECO:0000256" key="11">
    <source>
        <dbReference type="ARBA" id="ARBA00023237"/>
    </source>
</evidence>
<comment type="subcellular location">
    <subcellularLocation>
        <location evidence="2">Bacterial flagellum basal body</location>
    </subcellularLocation>
    <subcellularLocation>
        <location evidence="3">Cell outer membrane</location>
    </subcellularLocation>
    <subcellularLocation>
        <location evidence="4">Membrane</location>
        <topology evidence="4">Lipid-anchor</topology>
    </subcellularLocation>
</comment>
<evidence type="ECO:0000256" key="8">
    <source>
        <dbReference type="ARBA" id="ARBA00023136"/>
    </source>
</evidence>
<dbReference type="Proteomes" id="UP000283077">
    <property type="component" value="Unassembled WGS sequence"/>
</dbReference>
<keyword evidence="9" id="KW-0564">Palmitate</keyword>
<dbReference type="EMBL" id="SACS01000012">
    <property type="protein sequence ID" value="RVU37051.1"/>
    <property type="molecule type" value="Genomic_DNA"/>
</dbReference>
<name>A0A437QRB3_9GAMM</name>
<dbReference type="Pfam" id="PF02107">
    <property type="entry name" value="FlgH"/>
    <property type="match status" value="1"/>
</dbReference>
<keyword evidence="7" id="KW-0732">Signal</keyword>
<dbReference type="PRINTS" id="PR01008">
    <property type="entry name" value="FLGLRINGFLGH"/>
</dbReference>
<evidence type="ECO:0000256" key="6">
    <source>
        <dbReference type="ARBA" id="ARBA00011439"/>
    </source>
</evidence>
<dbReference type="GO" id="GO:0009279">
    <property type="term" value="C:cell outer membrane"/>
    <property type="evidence" value="ECO:0007669"/>
    <property type="project" value="UniProtKB-SubCell"/>
</dbReference>
<evidence type="ECO:0000256" key="12">
    <source>
        <dbReference type="ARBA" id="ARBA00023288"/>
    </source>
</evidence>
<dbReference type="PANTHER" id="PTHR34933">
    <property type="entry name" value="FLAGELLAR L-RING PROTEIN"/>
    <property type="match status" value="1"/>
</dbReference>
<evidence type="ECO:0000256" key="1">
    <source>
        <dbReference type="ARBA" id="ARBA00002591"/>
    </source>
</evidence>
<accession>A0A437QRB3</accession>
<proteinExistence type="inferred from homology"/>
<dbReference type="GO" id="GO:0071973">
    <property type="term" value="P:bacterial-type flagellum-dependent cell motility"/>
    <property type="evidence" value="ECO:0007669"/>
    <property type="project" value="InterPro"/>
</dbReference>
<keyword evidence="14" id="KW-0966">Cell projection</keyword>
<evidence type="ECO:0000313" key="15">
    <source>
        <dbReference type="Proteomes" id="UP000283077"/>
    </source>
</evidence>
<keyword evidence="10" id="KW-0975">Bacterial flagellum</keyword>
<comment type="function">
    <text evidence="1">Assembles around the rod to form the L-ring and probably protects the motor/basal body from shearing forces during rotation.</text>
</comment>